<dbReference type="AlphaFoldDB" id="A0AAE0T8V8"/>
<comment type="caution">
    <text evidence="2">The sequence shown here is derived from an EMBL/GenBank/DDBJ whole genome shotgun (WGS) entry which is preliminary data.</text>
</comment>
<evidence type="ECO:0000259" key="1">
    <source>
        <dbReference type="Pfam" id="PF08210"/>
    </source>
</evidence>
<dbReference type="GO" id="GO:0008270">
    <property type="term" value="F:zinc ion binding"/>
    <property type="evidence" value="ECO:0007669"/>
    <property type="project" value="InterPro"/>
</dbReference>
<name>A0AAE0T8V8_9BIVA</name>
<dbReference type="EMBL" id="JAEAOA010002126">
    <property type="protein sequence ID" value="KAK3605395.1"/>
    <property type="molecule type" value="Genomic_DNA"/>
</dbReference>
<dbReference type="Gene3D" id="3.40.140.10">
    <property type="entry name" value="Cytidine Deaminase, domain 2"/>
    <property type="match status" value="1"/>
</dbReference>
<protein>
    <recommendedName>
        <fullName evidence="1">Activation-induced cytidine deaminase AID domain-containing protein</fullName>
    </recommendedName>
</protein>
<accession>A0AAE0T8V8</accession>
<sequence>MAAFNPDEEIFSEEDLKNYFRVDLMYGTEGNQWPTRTILHFCVKLYPDCTEILERLKGKIPNSKLQTLSLKGKLMNIPGGKHAEEILLEHLESVFDPDDISKLSDMINAVSLTPSLPSKQDVAIDRIDLNLIMNYSPCNTIPNKCAEKIKAFKEKMEKKYIISINIIFGSFYKVYDDDSNGHIKGLSNLLNAGIELGLVWDLEHLIRTIEELEIVNEETRRDRQNVDIVYMQNVQYLARALDRAAQGEP</sequence>
<evidence type="ECO:0000313" key="2">
    <source>
        <dbReference type="EMBL" id="KAK3605395.1"/>
    </source>
</evidence>
<dbReference type="Pfam" id="PF08210">
    <property type="entry name" value="APOBEC_N"/>
    <property type="match status" value="1"/>
</dbReference>
<dbReference type="GO" id="GO:0016814">
    <property type="term" value="F:hydrolase activity, acting on carbon-nitrogen (but not peptide) bonds, in cyclic amidines"/>
    <property type="evidence" value="ECO:0007669"/>
    <property type="project" value="InterPro"/>
</dbReference>
<feature type="domain" description="Activation-induced cytidine deaminase AID" evidence="1">
    <location>
        <begin position="69"/>
        <end position="198"/>
    </location>
</feature>
<reference evidence="2" key="2">
    <citation type="journal article" date="2021" name="Genome Biol. Evol.">
        <title>Developing a high-quality reference genome for a parasitic bivalve with doubly uniparental inheritance (Bivalvia: Unionida).</title>
        <authorList>
            <person name="Smith C.H."/>
        </authorList>
    </citation>
    <scope>NUCLEOTIDE SEQUENCE</scope>
    <source>
        <strain evidence="2">CHS0354</strain>
        <tissue evidence="2">Mantle</tissue>
    </source>
</reference>
<reference evidence="2" key="1">
    <citation type="journal article" date="2021" name="Genome Biol. Evol.">
        <title>A High-Quality Reference Genome for a Parasitic Bivalve with Doubly Uniparental Inheritance (Bivalvia: Unionida).</title>
        <authorList>
            <person name="Smith C.H."/>
        </authorList>
    </citation>
    <scope>NUCLEOTIDE SEQUENCE</scope>
    <source>
        <strain evidence="2">CHS0354</strain>
    </source>
</reference>
<keyword evidence="3" id="KW-1185">Reference proteome</keyword>
<evidence type="ECO:0000313" key="3">
    <source>
        <dbReference type="Proteomes" id="UP001195483"/>
    </source>
</evidence>
<dbReference type="Proteomes" id="UP001195483">
    <property type="component" value="Unassembled WGS sequence"/>
</dbReference>
<gene>
    <name evidence="2" type="ORF">CHS0354_036303</name>
</gene>
<dbReference type="InterPro" id="IPR013158">
    <property type="entry name" value="AID"/>
</dbReference>
<proteinExistence type="predicted"/>
<reference evidence="2" key="3">
    <citation type="submission" date="2023-05" db="EMBL/GenBank/DDBJ databases">
        <authorList>
            <person name="Smith C.H."/>
        </authorList>
    </citation>
    <scope>NUCLEOTIDE SEQUENCE</scope>
    <source>
        <strain evidence="2">CHS0354</strain>
        <tissue evidence="2">Mantle</tissue>
    </source>
</reference>
<organism evidence="2 3">
    <name type="scientific">Potamilus streckersoni</name>
    <dbReference type="NCBI Taxonomy" id="2493646"/>
    <lineage>
        <taxon>Eukaryota</taxon>
        <taxon>Metazoa</taxon>
        <taxon>Spiralia</taxon>
        <taxon>Lophotrochozoa</taxon>
        <taxon>Mollusca</taxon>
        <taxon>Bivalvia</taxon>
        <taxon>Autobranchia</taxon>
        <taxon>Heteroconchia</taxon>
        <taxon>Palaeoheterodonta</taxon>
        <taxon>Unionida</taxon>
        <taxon>Unionoidea</taxon>
        <taxon>Unionidae</taxon>
        <taxon>Ambleminae</taxon>
        <taxon>Lampsilini</taxon>
        <taxon>Potamilus</taxon>
    </lineage>
</organism>